<dbReference type="InterPro" id="IPR036291">
    <property type="entry name" value="NAD(P)-bd_dom_sf"/>
</dbReference>
<dbReference type="HOGENOM" id="CLU_010194_38_1_1"/>
<reference evidence="5 6" key="1">
    <citation type="journal article" date="2004" name="Nature">
        <title>Genome sequence of the ultrasmall unicellular red alga Cyanidioschyzon merolae 10D.</title>
        <authorList>
            <person name="Matsuzaki M."/>
            <person name="Misumi O."/>
            <person name="Shin-i T."/>
            <person name="Maruyama S."/>
            <person name="Takahara M."/>
            <person name="Miyagishima S."/>
            <person name="Mori T."/>
            <person name="Nishida K."/>
            <person name="Yagisawa F."/>
            <person name="Nishida K."/>
            <person name="Yoshida Y."/>
            <person name="Nishimura Y."/>
            <person name="Nakao S."/>
            <person name="Kobayashi T."/>
            <person name="Momoyama Y."/>
            <person name="Higashiyama T."/>
            <person name="Minoda A."/>
            <person name="Sano M."/>
            <person name="Nomoto H."/>
            <person name="Oishi K."/>
            <person name="Hayashi H."/>
            <person name="Ohta F."/>
            <person name="Nishizaka S."/>
            <person name="Haga S."/>
            <person name="Miura S."/>
            <person name="Morishita T."/>
            <person name="Kabeya Y."/>
            <person name="Terasawa K."/>
            <person name="Suzuki Y."/>
            <person name="Ishii Y."/>
            <person name="Asakawa S."/>
            <person name="Takano H."/>
            <person name="Ohta N."/>
            <person name="Kuroiwa H."/>
            <person name="Tanaka K."/>
            <person name="Shimizu N."/>
            <person name="Sugano S."/>
            <person name="Sato N."/>
            <person name="Nozaki H."/>
            <person name="Ogasawara N."/>
            <person name="Kohara Y."/>
            <person name="Kuroiwa T."/>
        </authorList>
    </citation>
    <scope>NUCLEOTIDE SEQUENCE [LARGE SCALE GENOMIC DNA]</scope>
    <source>
        <strain evidence="5 6">10D</strain>
    </source>
</reference>
<dbReference type="Gene3D" id="3.40.50.720">
    <property type="entry name" value="NAD(P)-binding Rossmann-like Domain"/>
    <property type="match status" value="1"/>
</dbReference>
<evidence type="ECO:0000256" key="2">
    <source>
        <dbReference type="ARBA" id="ARBA00023002"/>
    </source>
</evidence>
<dbReference type="PANTHER" id="PTHR42901:SF1">
    <property type="entry name" value="ALCOHOL DEHYDROGENASE"/>
    <property type="match status" value="1"/>
</dbReference>
<dbReference type="PANTHER" id="PTHR42901">
    <property type="entry name" value="ALCOHOL DEHYDROGENASE"/>
    <property type="match status" value="1"/>
</dbReference>
<dbReference type="EMBL" id="AP006493">
    <property type="protein sequence ID" value="BAM80642.1"/>
    <property type="molecule type" value="Genomic_DNA"/>
</dbReference>
<dbReference type="InterPro" id="IPR002347">
    <property type="entry name" value="SDR_fam"/>
</dbReference>
<keyword evidence="6" id="KW-1185">Reference proteome</keyword>
<feature type="compositionally biased region" description="Polar residues" evidence="3">
    <location>
        <begin position="78"/>
        <end position="87"/>
    </location>
</feature>
<dbReference type="SUPFAM" id="SSF51735">
    <property type="entry name" value="NAD(P)-binding Rossmann-fold domains"/>
    <property type="match status" value="1"/>
</dbReference>
<name>M1VD55_CYAM1</name>
<dbReference type="RefSeq" id="XP_005536678.1">
    <property type="nucleotide sequence ID" value="XM_005536621.1"/>
</dbReference>
<dbReference type="OMA" id="DQGSMCM"/>
<protein>
    <submittedName>
        <fullName evidence="5">Short chain dehydrogenase</fullName>
    </submittedName>
</protein>
<accession>M1VD55</accession>
<organism evidence="5 6">
    <name type="scientific">Cyanidioschyzon merolae (strain NIES-3377 / 10D)</name>
    <name type="common">Unicellular red alga</name>
    <dbReference type="NCBI Taxonomy" id="280699"/>
    <lineage>
        <taxon>Eukaryota</taxon>
        <taxon>Rhodophyta</taxon>
        <taxon>Bangiophyceae</taxon>
        <taxon>Cyanidiales</taxon>
        <taxon>Cyanidiaceae</taxon>
        <taxon>Cyanidioschyzon</taxon>
    </lineage>
</organism>
<dbReference type="GO" id="GO:0016491">
    <property type="term" value="F:oxidoreductase activity"/>
    <property type="evidence" value="ECO:0007669"/>
    <property type="project" value="UniProtKB-KW"/>
</dbReference>
<dbReference type="Gramene" id="CMK308CT">
    <property type="protein sequence ID" value="CMK308CT"/>
    <property type="gene ID" value="CMK308C"/>
</dbReference>
<dbReference type="OrthoDB" id="5545019at2759"/>
<dbReference type="PRINTS" id="PR00081">
    <property type="entry name" value="GDHRDH"/>
</dbReference>
<feature type="transmembrane region" description="Helical" evidence="4">
    <location>
        <begin position="21"/>
        <end position="44"/>
    </location>
</feature>
<keyword evidence="4" id="KW-1133">Transmembrane helix</keyword>
<evidence type="ECO:0000256" key="1">
    <source>
        <dbReference type="ARBA" id="ARBA00006484"/>
    </source>
</evidence>
<comment type="similarity">
    <text evidence="1">Belongs to the short-chain dehydrogenases/reductases (SDR) family.</text>
</comment>
<evidence type="ECO:0000256" key="4">
    <source>
        <dbReference type="SAM" id="Phobius"/>
    </source>
</evidence>
<dbReference type="eggNOG" id="KOG1014">
    <property type="taxonomic scope" value="Eukaryota"/>
</dbReference>
<dbReference type="Pfam" id="PF00106">
    <property type="entry name" value="adh_short"/>
    <property type="match status" value="1"/>
</dbReference>
<feature type="region of interest" description="Disordered" evidence="3">
    <location>
        <begin position="72"/>
        <end position="111"/>
    </location>
</feature>
<keyword evidence="2" id="KW-0560">Oxidoreductase</keyword>
<gene>
    <name evidence="5" type="ORF">CYME_CMK308C</name>
</gene>
<evidence type="ECO:0000256" key="3">
    <source>
        <dbReference type="SAM" id="MobiDB-lite"/>
    </source>
</evidence>
<evidence type="ECO:0000313" key="6">
    <source>
        <dbReference type="Proteomes" id="UP000007014"/>
    </source>
</evidence>
<dbReference type="GeneID" id="16994312"/>
<keyword evidence="4" id="KW-0812">Transmembrane</keyword>
<reference evidence="5 6" key="2">
    <citation type="journal article" date="2007" name="BMC Biol.">
        <title>A 100%-complete sequence reveals unusually simple genomic features in the hot-spring red alga Cyanidioschyzon merolae.</title>
        <authorList>
            <person name="Nozaki H."/>
            <person name="Takano H."/>
            <person name="Misumi O."/>
            <person name="Terasawa K."/>
            <person name="Matsuzaki M."/>
            <person name="Maruyama S."/>
            <person name="Nishida K."/>
            <person name="Yagisawa F."/>
            <person name="Yoshida Y."/>
            <person name="Fujiwara T."/>
            <person name="Takio S."/>
            <person name="Tamura K."/>
            <person name="Chung S.J."/>
            <person name="Nakamura S."/>
            <person name="Kuroiwa H."/>
            <person name="Tanaka K."/>
            <person name="Sato N."/>
            <person name="Kuroiwa T."/>
        </authorList>
    </citation>
    <scope>NUCLEOTIDE SEQUENCE [LARGE SCALE GENOMIC DNA]</scope>
    <source>
        <strain evidence="5 6">10D</strain>
    </source>
</reference>
<keyword evidence="4" id="KW-0472">Membrane</keyword>
<sequence length="430" mass="47702">MFPQFPIVWRLAINAWHIYGLLASISLTCLIVSYFGPLLFMSWAPRCNLCRRYFADLESARASGSESVAEAVDRTIGRRSSQPASTQESRRKRANSVKRGGAGTAAAEEPRNPVDVAKEPWALVTGASSGIGLCIVRELARQGINVVLVARNDALLPKAVEQLHTEFPERSFRVVATDLSDATPANNTLEKEVGVIPGYLSDVKEATADLFAADTLRLVFSNAGYLLMSFYWQRGLAEQMRNWECNVTAALRLTHYVLERWAQNQHRFGDLERTGATSRTSRRRLLVFTSSSSFFLPTPFATLYGAEKAALTSFAQSLAVEVRDLGVDVLVVHPSYTRTNLYAGQPKLAILRFLDRFTGASPEGVAESIMRSIGRGFLIRDIGLYSSLTRWLNHIIDIGLLSSILVQLRHLVPEYRAFKAASEAPRQRAC</sequence>
<dbReference type="STRING" id="280699.M1VD55"/>
<dbReference type="Proteomes" id="UP000007014">
    <property type="component" value="Chromosome 11"/>
</dbReference>
<dbReference type="KEGG" id="cme:CYME_CMK308C"/>
<evidence type="ECO:0000313" key="5">
    <source>
        <dbReference type="EMBL" id="BAM80642.1"/>
    </source>
</evidence>
<dbReference type="AlphaFoldDB" id="M1VD55"/>
<proteinExistence type="inferred from homology"/>